<name>A0A6J5LG25_9CAUD</name>
<dbReference type="InterPro" id="IPR019080">
    <property type="entry name" value="YqaJ_viral_recombinase"/>
</dbReference>
<keyword evidence="1" id="KW-0175">Coiled coil</keyword>
<dbReference type="PIRSF" id="PIRSF028503">
    <property type="entry name" value="UCP028503"/>
    <property type="match status" value="1"/>
</dbReference>
<dbReference type="SUPFAM" id="SSF52980">
    <property type="entry name" value="Restriction endonuclease-like"/>
    <property type="match status" value="1"/>
</dbReference>
<dbReference type="Gene3D" id="3.90.320.10">
    <property type="match status" value="1"/>
</dbReference>
<evidence type="ECO:0000256" key="1">
    <source>
        <dbReference type="SAM" id="Coils"/>
    </source>
</evidence>
<dbReference type="InterPro" id="IPR011335">
    <property type="entry name" value="Restrct_endonuc-II-like"/>
</dbReference>
<feature type="coiled-coil region" evidence="1">
    <location>
        <begin position="431"/>
        <end position="476"/>
    </location>
</feature>
<dbReference type="InterPro" id="IPR011604">
    <property type="entry name" value="PDDEXK-like_dom_sf"/>
</dbReference>
<reference evidence="3" key="1">
    <citation type="submission" date="2020-04" db="EMBL/GenBank/DDBJ databases">
        <authorList>
            <person name="Chiriac C."/>
            <person name="Salcher M."/>
            <person name="Ghai R."/>
            <person name="Kavagutti S V."/>
        </authorList>
    </citation>
    <scope>NUCLEOTIDE SEQUENCE</scope>
</reference>
<feature type="domain" description="YqaJ viral recombinase" evidence="2">
    <location>
        <begin position="12"/>
        <end position="144"/>
    </location>
</feature>
<organism evidence="3">
    <name type="scientific">uncultured Caudovirales phage</name>
    <dbReference type="NCBI Taxonomy" id="2100421"/>
    <lineage>
        <taxon>Viruses</taxon>
        <taxon>Duplodnaviria</taxon>
        <taxon>Heunggongvirae</taxon>
        <taxon>Uroviricota</taxon>
        <taxon>Caudoviricetes</taxon>
        <taxon>Peduoviridae</taxon>
        <taxon>Maltschvirus</taxon>
        <taxon>Maltschvirus maltsch</taxon>
    </lineage>
</organism>
<evidence type="ECO:0000313" key="3">
    <source>
        <dbReference type="EMBL" id="CAB4132047.1"/>
    </source>
</evidence>
<proteinExistence type="predicted"/>
<evidence type="ECO:0000259" key="2">
    <source>
        <dbReference type="Pfam" id="PF09588"/>
    </source>
</evidence>
<dbReference type="InterPro" id="IPR016889">
    <property type="entry name" value="UCP028503"/>
</dbReference>
<accession>A0A6J5LG25</accession>
<sequence length="563" mass="62366">MKVLNLIQGSKEWLEHRAAAFNASDAPAMLGISKYKSRNDLIKERATGIVPEVNDATQRLFNDGHRFEALARPLAEEIIGEELSPITGTAEEYSASFDGITFDGSVIFEHKTMNANLRDALTNGLAPSEQYRAQMEHQLMVSGANKCLFMATAWDKDDKLVEEMHCWYMPDAVLRARIVAGWNQFEKDVSAYIPAEVKEAPKAESIKALPSVFVQATGMVTASNLAEFKEAANVFIANIKTELICDQDFADAESTVKFCKEAEMNLEATKSSVLAQMSTVDDVVRTLDHIAAQLRDKRLMLDKLVKSEKEARKLAIVSKAKEDFNTHLYALEEEIKPLRLQGQNPDFAGAIKGLKSLSSMQDKVDTALRDAKFSAEQLAKDIRAKLTWCKDSSTGFSFLFSDLSNLINNNGMEAFQAIVTSRIEKHKADEAVKLEAERKRLAAEMEAKLAKERALIQAHEEDKAKAEQDAIIAKAKAEERAKIEIEQRITPRVEVGTTAEIQPVSVRMESAAPVIRTAKEEIKHDVAFAPASNPTKESIIEVIAAHFELSIGDAEDAIIAAFF</sequence>
<protein>
    <submittedName>
        <fullName evidence="3">YqaJ viral recombinase</fullName>
    </submittedName>
</protein>
<dbReference type="Pfam" id="PF09588">
    <property type="entry name" value="YqaJ"/>
    <property type="match status" value="1"/>
</dbReference>
<gene>
    <name evidence="3" type="ORF">UFOVP138_26</name>
</gene>
<dbReference type="EMBL" id="LR796256">
    <property type="protein sequence ID" value="CAB4132047.1"/>
    <property type="molecule type" value="Genomic_DNA"/>
</dbReference>